<gene>
    <name evidence="5" type="ORF">OE88DRAFT_1649625</name>
</gene>
<dbReference type="STRING" id="5364.A0A5C3NGA4"/>
<proteinExistence type="inferred from homology"/>
<sequence>MLRSCFAQSSRAVASSSSCGASGLHTSAVCHARGMKARNTRATLKANLERRAEKERKAQAIRPHVVLGTRPGEEGKWATCDLGKLILTADKLRAPDEFKSNPAAFENAKLPRLFQFGIREKDKKVLFEHLPALSAEAAFERRAADRARAKRDNSRGAVQATKVEAAEYEQDISREVMKAEQLGRLIAMQNTNAPGMAYENRKRIVEAFSNPSKPGDTGRPEVQAALLTMKIRNLWTHLTTYKRDVVNRRSLRKLIHARAKVLKYLKRRDLDRYNAVLPRLALDPGAIEGELVV</sequence>
<comment type="similarity">
    <text evidence="1 4">Belongs to the universal ribosomal protein uS15 family.</text>
</comment>
<dbReference type="GO" id="GO:0005840">
    <property type="term" value="C:ribosome"/>
    <property type="evidence" value="ECO:0007669"/>
    <property type="project" value="UniProtKB-KW"/>
</dbReference>
<evidence type="ECO:0000313" key="5">
    <source>
        <dbReference type="EMBL" id="TFK56370.1"/>
    </source>
</evidence>
<dbReference type="InterPro" id="IPR005290">
    <property type="entry name" value="Ribosomal_uS15_bac-type"/>
</dbReference>
<dbReference type="CDD" id="cd00353">
    <property type="entry name" value="Ribosomal_S15p_S13e"/>
    <property type="match status" value="1"/>
</dbReference>
<dbReference type="HAMAP" id="MF_01343_B">
    <property type="entry name" value="Ribosomal_uS15_B"/>
    <property type="match status" value="1"/>
</dbReference>
<evidence type="ECO:0000256" key="2">
    <source>
        <dbReference type="ARBA" id="ARBA00022980"/>
    </source>
</evidence>
<evidence type="ECO:0000256" key="4">
    <source>
        <dbReference type="RuleBase" id="RU003919"/>
    </source>
</evidence>
<dbReference type="Proteomes" id="UP000305948">
    <property type="component" value="Unassembled WGS sequence"/>
</dbReference>
<organism evidence="5 6">
    <name type="scientific">Heliocybe sulcata</name>
    <dbReference type="NCBI Taxonomy" id="5364"/>
    <lineage>
        <taxon>Eukaryota</taxon>
        <taxon>Fungi</taxon>
        <taxon>Dikarya</taxon>
        <taxon>Basidiomycota</taxon>
        <taxon>Agaricomycotina</taxon>
        <taxon>Agaricomycetes</taxon>
        <taxon>Gloeophyllales</taxon>
        <taxon>Gloeophyllaceae</taxon>
        <taxon>Heliocybe</taxon>
    </lineage>
</organism>
<keyword evidence="3 4" id="KW-0687">Ribonucleoprotein</keyword>
<keyword evidence="6" id="KW-1185">Reference proteome</keyword>
<dbReference type="PANTHER" id="PTHR23321:SF26">
    <property type="entry name" value="SMALL RIBOSOMAL SUBUNIT PROTEIN US15M"/>
    <property type="match status" value="1"/>
</dbReference>
<evidence type="ECO:0000256" key="3">
    <source>
        <dbReference type="ARBA" id="ARBA00023274"/>
    </source>
</evidence>
<protein>
    <submittedName>
        <fullName evidence="5">S15/NS1 RNA-binding domain-containing protein</fullName>
    </submittedName>
</protein>
<dbReference type="OrthoDB" id="441444at2759"/>
<dbReference type="Pfam" id="PF00312">
    <property type="entry name" value="Ribosomal_S15"/>
    <property type="match status" value="1"/>
</dbReference>
<evidence type="ECO:0000313" key="6">
    <source>
        <dbReference type="Proteomes" id="UP000305948"/>
    </source>
</evidence>
<dbReference type="GO" id="GO:0006412">
    <property type="term" value="P:translation"/>
    <property type="evidence" value="ECO:0007669"/>
    <property type="project" value="InterPro"/>
</dbReference>
<dbReference type="SMART" id="SM01387">
    <property type="entry name" value="Ribosomal_S15"/>
    <property type="match status" value="1"/>
</dbReference>
<dbReference type="InterPro" id="IPR009068">
    <property type="entry name" value="uS15_NS1_RNA-bd_sf"/>
</dbReference>
<dbReference type="NCBIfam" id="TIGR00952">
    <property type="entry name" value="S15_bact"/>
    <property type="match status" value="1"/>
</dbReference>
<dbReference type="EMBL" id="ML213503">
    <property type="protein sequence ID" value="TFK56370.1"/>
    <property type="molecule type" value="Genomic_DNA"/>
</dbReference>
<name>A0A5C3NGA4_9AGAM</name>
<dbReference type="AlphaFoldDB" id="A0A5C3NGA4"/>
<dbReference type="GO" id="GO:0003735">
    <property type="term" value="F:structural constituent of ribosome"/>
    <property type="evidence" value="ECO:0007669"/>
    <property type="project" value="InterPro"/>
</dbReference>
<dbReference type="SUPFAM" id="SSF47060">
    <property type="entry name" value="S15/NS1 RNA-binding domain"/>
    <property type="match status" value="1"/>
</dbReference>
<dbReference type="PROSITE" id="PS00362">
    <property type="entry name" value="RIBOSOMAL_S15"/>
    <property type="match status" value="1"/>
</dbReference>
<dbReference type="GO" id="GO:1990904">
    <property type="term" value="C:ribonucleoprotein complex"/>
    <property type="evidence" value="ECO:0007669"/>
    <property type="project" value="UniProtKB-KW"/>
</dbReference>
<reference evidence="5 6" key="1">
    <citation type="journal article" date="2019" name="Nat. Ecol. Evol.">
        <title>Megaphylogeny resolves global patterns of mushroom evolution.</title>
        <authorList>
            <person name="Varga T."/>
            <person name="Krizsan K."/>
            <person name="Foldi C."/>
            <person name="Dima B."/>
            <person name="Sanchez-Garcia M."/>
            <person name="Sanchez-Ramirez S."/>
            <person name="Szollosi G.J."/>
            <person name="Szarkandi J.G."/>
            <person name="Papp V."/>
            <person name="Albert L."/>
            <person name="Andreopoulos W."/>
            <person name="Angelini C."/>
            <person name="Antonin V."/>
            <person name="Barry K.W."/>
            <person name="Bougher N.L."/>
            <person name="Buchanan P."/>
            <person name="Buyck B."/>
            <person name="Bense V."/>
            <person name="Catcheside P."/>
            <person name="Chovatia M."/>
            <person name="Cooper J."/>
            <person name="Damon W."/>
            <person name="Desjardin D."/>
            <person name="Finy P."/>
            <person name="Geml J."/>
            <person name="Haridas S."/>
            <person name="Hughes K."/>
            <person name="Justo A."/>
            <person name="Karasinski D."/>
            <person name="Kautmanova I."/>
            <person name="Kiss B."/>
            <person name="Kocsube S."/>
            <person name="Kotiranta H."/>
            <person name="LaButti K.M."/>
            <person name="Lechner B.E."/>
            <person name="Liimatainen K."/>
            <person name="Lipzen A."/>
            <person name="Lukacs Z."/>
            <person name="Mihaltcheva S."/>
            <person name="Morgado L.N."/>
            <person name="Niskanen T."/>
            <person name="Noordeloos M.E."/>
            <person name="Ohm R.A."/>
            <person name="Ortiz-Santana B."/>
            <person name="Ovrebo C."/>
            <person name="Racz N."/>
            <person name="Riley R."/>
            <person name="Savchenko A."/>
            <person name="Shiryaev A."/>
            <person name="Soop K."/>
            <person name="Spirin V."/>
            <person name="Szebenyi C."/>
            <person name="Tomsovsky M."/>
            <person name="Tulloss R.E."/>
            <person name="Uehling J."/>
            <person name="Grigoriev I.V."/>
            <person name="Vagvolgyi C."/>
            <person name="Papp T."/>
            <person name="Martin F.M."/>
            <person name="Miettinen O."/>
            <person name="Hibbett D.S."/>
            <person name="Nagy L.G."/>
        </authorList>
    </citation>
    <scope>NUCLEOTIDE SEQUENCE [LARGE SCALE GENOMIC DNA]</scope>
    <source>
        <strain evidence="5 6">OMC1185</strain>
    </source>
</reference>
<dbReference type="Gene3D" id="1.10.287.10">
    <property type="entry name" value="S15/NS1, RNA-binding"/>
    <property type="match status" value="1"/>
</dbReference>
<keyword evidence="2 4" id="KW-0689">Ribosomal protein</keyword>
<evidence type="ECO:0000256" key="1">
    <source>
        <dbReference type="ARBA" id="ARBA00008434"/>
    </source>
</evidence>
<dbReference type="PANTHER" id="PTHR23321">
    <property type="entry name" value="RIBOSOMAL PROTEIN S15, BACTERIAL AND ORGANELLAR"/>
    <property type="match status" value="1"/>
</dbReference>
<dbReference type="GO" id="GO:0005737">
    <property type="term" value="C:cytoplasm"/>
    <property type="evidence" value="ECO:0007669"/>
    <property type="project" value="UniProtKB-ARBA"/>
</dbReference>
<dbReference type="InterPro" id="IPR000589">
    <property type="entry name" value="Ribosomal_uS15"/>
</dbReference>
<accession>A0A5C3NGA4</accession>